<sequence>MRKIITTIAAYLIAAHQAYPQKLPNKQPGAVRAPDSVKIDGKASEWGGFKAYNTGLLAYYTLANDDQNLYLVVHINKPHVINKAISGAITLTVNNTGKQKDEGYPAVTFPLFRFQPGTKLRANLNSPIKATDSLLFASNAILSDSTKVIRFSDITAITDTIKGTYTDKRAQFRGYPLYEVPGGRYIVKNSSQIKTAASFEGRWKYTYELAIPLKYLRVTPGKIFSYNIRFNGPMYKTKRPTAGFVVTYALNGGTATQLDLDLTEPTDVWGEYILAEK</sequence>
<dbReference type="RefSeq" id="WP_194110579.1">
    <property type="nucleotide sequence ID" value="NZ_JADFFL010000002.1"/>
</dbReference>
<protein>
    <submittedName>
        <fullName evidence="1">Uncharacterized protein</fullName>
    </submittedName>
</protein>
<dbReference type="AlphaFoldDB" id="A0A929KTR7"/>
<accession>A0A929KTR7</accession>
<evidence type="ECO:0000313" key="2">
    <source>
        <dbReference type="Proteomes" id="UP000622475"/>
    </source>
</evidence>
<reference evidence="1" key="1">
    <citation type="submission" date="2020-10" db="EMBL/GenBank/DDBJ databases">
        <title>Mucilaginibacter mali sp. nov., isolated from rhizosphere soil of apple orchard.</title>
        <authorList>
            <person name="Lee J.-S."/>
            <person name="Kim H.S."/>
            <person name="Kim J.-S."/>
        </authorList>
    </citation>
    <scope>NUCLEOTIDE SEQUENCE</scope>
    <source>
        <strain evidence="1">KCTC 22746</strain>
    </source>
</reference>
<dbReference type="SUPFAM" id="SSF49344">
    <property type="entry name" value="CBD9-like"/>
    <property type="match status" value="1"/>
</dbReference>
<name>A0A929KTR7_9SPHI</name>
<comment type="caution">
    <text evidence="1">The sequence shown here is derived from an EMBL/GenBank/DDBJ whole genome shotgun (WGS) entry which is preliminary data.</text>
</comment>
<dbReference type="EMBL" id="JADFFL010000002">
    <property type="protein sequence ID" value="MBE9661389.1"/>
    <property type="molecule type" value="Genomic_DNA"/>
</dbReference>
<dbReference type="Proteomes" id="UP000622475">
    <property type="component" value="Unassembled WGS sequence"/>
</dbReference>
<dbReference type="Gene3D" id="2.60.40.1190">
    <property type="match status" value="1"/>
</dbReference>
<gene>
    <name evidence="1" type="ORF">IRJ16_05795</name>
</gene>
<proteinExistence type="predicted"/>
<evidence type="ECO:0000313" key="1">
    <source>
        <dbReference type="EMBL" id="MBE9661389.1"/>
    </source>
</evidence>
<keyword evidence="2" id="KW-1185">Reference proteome</keyword>
<organism evidence="1 2">
    <name type="scientific">Mucilaginibacter myungsuensis</name>
    <dbReference type="NCBI Taxonomy" id="649104"/>
    <lineage>
        <taxon>Bacteria</taxon>
        <taxon>Pseudomonadati</taxon>
        <taxon>Bacteroidota</taxon>
        <taxon>Sphingobacteriia</taxon>
        <taxon>Sphingobacteriales</taxon>
        <taxon>Sphingobacteriaceae</taxon>
        <taxon>Mucilaginibacter</taxon>
    </lineage>
</organism>